<comment type="caution">
    <text evidence="4">The sequence shown here is derived from an EMBL/GenBank/DDBJ whole genome shotgun (WGS) entry which is preliminary data.</text>
</comment>
<organism evidence="4 5">
    <name type="scientific">Bartonella bilalgolemii</name>
    <dbReference type="NCBI Taxonomy" id="2942911"/>
    <lineage>
        <taxon>Bacteria</taxon>
        <taxon>Pseudomonadati</taxon>
        <taxon>Pseudomonadota</taxon>
        <taxon>Alphaproteobacteria</taxon>
        <taxon>Hyphomicrobiales</taxon>
        <taxon>Bartonellaceae</taxon>
        <taxon>Bartonella</taxon>
    </lineage>
</organism>
<sequence>MKINNSSSNSNSFSKKLIIFSIIIIIIILINGTIYSKYTAASPPNIISISPKSIKGNALVIDGDSIKISDVIIRLAGIDAPELNQFCGIQKKRYACGFQAKKELEELIAHQSVICYWSKKDKYHRIIAICRTQKINNINAAMVRNGWAISFYNYRKEEQKAKKQKKGIWQSSFQKPQEWRKAHPRIKK</sequence>
<keyword evidence="2" id="KW-0812">Transmembrane</keyword>
<name>A0ABT0P9V0_9HYPH</name>
<dbReference type="SMART" id="SM00318">
    <property type="entry name" value="SNc"/>
    <property type="match status" value="1"/>
</dbReference>
<reference evidence="4 5" key="1">
    <citation type="submission" date="2022-05" db="EMBL/GenBank/DDBJ databases">
        <title>Description of the Bartonella bilalgolemii sp. nov. Isolated from Apodemus uralensis (Pallas 1811).</title>
        <authorList>
            <person name="Zgheib R."/>
            <person name="Celebi B."/>
        </authorList>
    </citation>
    <scope>NUCLEOTIDE SEQUENCE [LARGE SCALE GENOMIC DNA]</scope>
    <source>
        <strain evidence="4 5">G70</strain>
    </source>
</reference>
<evidence type="ECO:0000313" key="5">
    <source>
        <dbReference type="Proteomes" id="UP001523003"/>
    </source>
</evidence>
<proteinExistence type="predicted"/>
<dbReference type="PANTHER" id="PTHR12302:SF26">
    <property type="entry name" value="BLR1266 PROTEIN"/>
    <property type="match status" value="1"/>
</dbReference>
<dbReference type="EMBL" id="JAMCOF010000009">
    <property type="protein sequence ID" value="MCL6230047.1"/>
    <property type="molecule type" value="Genomic_DNA"/>
</dbReference>
<keyword evidence="5" id="KW-1185">Reference proteome</keyword>
<dbReference type="Proteomes" id="UP001523003">
    <property type="component" value="Unassembled WGS sequence"/>
</dbReference>
<dbReference type="PROSITE" id="PS50830">
    <property type="entry name" value="TNASE_3"/>
    <property type="match status" value="1"/>
</dbReference>
<gene>
    <name evidence="4" type="ORF">M4Z11_05480</name>
</gene>
<dbReference type="Pfam" id="PF00565">
    <property type="entry name" value="SNase"/>
    <property type="match status" value="1"/>
</dbReference>
<evidence type="ECO:0000313" key="4">
    <source>
        <dbReference type="EMBL" id="MCL6230047.1"/>
    </source>
</evidence>
<keyword evidence="2" id="KW-0472">Membrane</keyword>
<feature type="region of interest" description="Disordered" evidence="1">
    <location>
        <begin position="161"/>
        <end position="188"/>
    </location>
</feature>
<feature type="domain" description="TNase-like" evidence="3">
    <location>
        <begin position="60"/>
        <end position="171"/>
    </location>
</feature>
<feature type="transmembrane region" description="Helical" evidence="2">
    <location>
        <begin position="17"/>
        <end position="35"/>
    </location>
</feature>
<keyword evidence="2" id="KW-1133">Transmembrane helix</keyword>
<evidence type="ECO:0000256" key="1">
    <source>
        <dbReference type="SAM" id="MobiDB-lite"/>
    </source>
</evidence>
<dbReference type="Gene3D" id="2.40.50.90">
    <property type="match status" value="1"/>
</dbReference>
<accession>A0ABT0P9V0</accession>
<protein>
    <submittedName>
        <fullName evidence="4">Thermonuclease family protein</fullName>
    </submittedName>
</protein>
<dbReference type="RefSeq" id="WP_249677332.1">
    <property type="nucleotide sequence ID" value="NZ_JAMCOF010000009.1"/>
</dbReference>
<evidence type="ECO:0000259" key="3">
    <source>
        <dbReference type="PROSITE" id="PS50830"/>
    </source>
</evidence>
<dbReference type="InterPro" id="IPR035437">
    <property type="entry name" value="SNase_OB-fold_sf"/>
</dbReference>
<dbReference type="InterPro" id="IPR016071">
    <property type="entry name" value="Staphylococal_nuclease_OB-fold"/>
</dbReference>
<evidence type="ECO:0000256" key="2">
    <source>
        <dbReference type="SAM" id="Phobius"/>
    </source>
</evidence>
<dbReference type="PANTHER" id="PTHR12302">
    <property type="entry name" value="EBNA2 BINDING PROTEIN P100"/>
    <property type="match status" value="1"/>
</dbReference>
<dbReference type="SUPFAM" id="SSF50199">
    <property type="entry name" value="Staphylococcal nuclease"/>
    <property type="match status" value="1"/>
</dbReference>